<dbReference type="PANTHER" id="PTHR31636">
    <property type="entry name" value="OSJNBA0084A10.13 PROTEIN-RELATED"/>
    <property type="match status" value="1"/>
</dbReference>
<evidence type="ECO:0000256" key="2">
    <source>
        <dbReference type="ARBA" id="ARBA00023163"/>
    </source>
</evidence>
<evidence type="ECO:0000313" key="5">
    <source>
        <dbReference type="Proteomes" id="UP001497512"/>
    </source>
</evidence>
<dbReference type="Proteomes" id="UP001497512">
    <property type="component" value="Chromosome 8"/>
</dbReference>
<feature type="compositionally biased region" description="Polar residues" evidence="3">
    <location>
        <begin position="931"/>
        <end position="945"/>
    </location>
</feature>
<reference evidence="4" key="1">
    <citation type="submission" date="2024-02" db="EMBL/GenBank/DDBJ databases">
        <authorList>
            <consortium name="ELIXIR-Norway"/>
            <consortium name="Elixir Norway"/>
        </authorList>
    </citation>
    <scope>NUCLEOTIDE SEQUENCE</scope>
</reference>
<protein>
    <submittedName>
        <fullName evidence="4">Uncharacterized protein</fullName>
    </submittedName>
</protein>
<feature type="region of interest" description="Disordered" evidence="3">
    <location>
        <begin position="166"/>
        <end position="217"/>
    </location>
</feature>
<keyword evidence="5" id="KW-1185">Reference proteome</keyword>
<feature type="region of interest" description="Disordered" evidence="3">
    <location>
        <begin position="453"/>
        <end position="473"/>
    </location>
</feature>
<dbReference type="EMBL" id="OZ019900">
    <property type="protein sequence ID" value="CAK9234818.1"/>
    <property type="molecule type" value="Genomic_DNA"/>
</dbReference>
<feature type="region of interest" description="Disordered" evidence="3">
    <location>
        <begin position="905"/>
        <end position="952"/>
    </location>
</feature>
<feature type="compositionally biased region" description="Low complexity" evidence="3">
    <location>
        <begin position="173"/>
        <end position="197"/>
    </location>
</feature>
<feature type="compositionally biased region" description="Low complexity" evidence="3">
    <location>
        <begin position="453"/>
        <end position="465"/>
    </location>
</feature>
<evidence type="ECO:0000313" key="4">
    <source>
        <dbReference type="EMBL" id="CAK9234818.1"/>
    </source>
</evidence>
<gene>
    <name evidence="4" type="ORF">CSSPTR1EN2_LOCUS22407</name>
</gene>
<keyword evidence="2" id="KW-0804">Transcription</keyword>
<evidence type="ECO:0000256" key="1">
    <source>
        <dbReference type="ARBA" id="ARBA00023015"/>
    </source>
</evidence>
<proteinExistence type="predicted"/>
<keyword evidence="1" id="KW-0805">Transcription regulation</keyword>
<accession>A0ABP0V3B6</accession>
<organism evidence="4 5">
    <name type="scientific">Sphagnum troendelagicum</name>
    <dbReference type="NCBI Taxonomy" id="128251"/>
    <lineage>
        <taxon>Eukaryota</taxon>
        <taxon>Viridiplantae</taxon>
        <taxon>Streptophyta</taxon>
        <taxon>Embryophyta</taxon>
        <taxon>Bryophyta</taxon>
        <taxon>Sphagnophytina</taxon>
        <taxon>Sphagnopsida</taxon>
        <taxon>Sphagnales</taxon>
        <taxon>Sphagnaceae</taxon>
        <taxon>Sphagnum</taxon>
    </lineage>
</organism>
<evidence type="ECO:0000256" key="3">
    <source>
        <dbReference type="SAM" id="MobiDB-lite"/>
    </source>
</evidence>
<feature type="compositionally biased region" description="Low complexity" evidence="3">
    <location>
        <begin position="905"/>
        <end position="923"/>
    </location>
</feature>
<dbReference type="PROSITE" id="PS50985">
    <property type="entry name" value="GRAS"/>
    <property type="match status" value="1"/>
</dbReference>
<dbReference type="Pfam" id="PF03514">
    <property type="entry name" value="GRAS"/>
    <property type="match status" value="1"/>
</dbReference>
<name>A0ABP0V3B6_9BRYO</name>
<dbReference type="InterPro" id="IPR005202">
    <property type="entry name" value="TF_GRAS"/>
</dbReference>
<sequence>MEEQVAWMQQQQQQEGAWVRRRKRRRFRNSSDAAAGDDLLLLPLQWQLEDSSLLQQQQQLVHLDCSNYEHTCRKQQVDWPSAAAAAAASTPPVQSLQLEYSSYGASSCCSSSNSWPSYYKDHLLLQAPTKLPWSSCNNKKVTVLEAAVVDDFHTFMEPTSVLDLQQQSITTTSRPGRSYSSASLSSQHSFSSSDAGSNPQRVQDAEPPPAAATAADDEDDLHCVAPAQLADQNQLLLPTVCVSDSDIASWMDCMMDPNLALLLPEFQAAEVESSGGAAAAGDSELMMMAAGCSPRPAISKLEGNHNTADMQFSGTEIEFEFETSLDKSFNGSCGAAQLSSFPNFFPVASTGMMMMMQCHDVEMQQQQQQQQEPAMESAVAAAGVCLWEDEAPMFLVPGQILSHEVCLVPSESNLQLQQKPLQHRLTNTRAAAPVFSSQGQQLLPHSSTRDAAARSAARSCAASPAVQSPPTQAVGAGHAENLRLWQQQKQQQDEEENIGLDLVHFLLACAEAMDACDFHIARALLIRLRANSSAHGDPMKRIAFYFAEALGERLTRELVQDCVTRRSSRSTSSKLQNTITSGAAATAAAPPTAVASASSRPVLDSDLAYQASYEILPFEKFAHFTGNQAILETLLHHPKLHIVDLDIRQGLQWPGLIQALAVRKLGGSSPPSLLRITAIGLDASALHRTGKRLAAFAASLQVPFEYCVVLESLENLQARNIRVEADEILAVNCSSVLHTLLSCSCKSAPEVDSRRSSAEDEDVVIQSFLSNTIRALNPAIVSLLETEANLNAPKFLTRFVEALHYYCALFDALEATTTAAACDGGARHMDSERRLQIEKFLYAPQIRDIIAHEGTDRRVRHVRSGAWTSYFTQAGFRSSPMSAYAADQAQLLVRLYQQQQTSRSSLSSSSSFSSSSSSSCSSSAAPDDDNMQQPYKLTTGSNTTPPGAITLGWQDTPVITVSSWTLC</sequence>